<dbReference type="GO" id="GO:0015293">
    <property type="term" value="F:symporter activity"/>
    <property type="evidence" value="ECO:0007669"/>
    <property type="project" value="TreeGrafter"/>
</dbReference>
<dbReference type="GO" id="GO:0005886">
    <property type="term" value="C:plasma membrane"/>
    <property type="evidence" value="ECO:0007669"/>
    <property type="project" value="TreeGrafter"/>
</dbReference>
<sequence length="347" mass="37134">MSNFVQGFLGMARHGMAFLTTDPIANLPYFAVVVFPAVIFFSAVVQMLYHLGALQWVSTRFAVIFIKLFQVSGVEAIVAAASPFLGQGESSLLVRPYLRYATRAELHQIMTSGFATVAGSMLAGYMALGVSGEALLTSCIMSIPCSLMVSKIRYPETQESLTRHEIKIPPADPSDRSSNLLHALANGGSIGISVVLCMASNIIAILSLLYAINAGLTWLGHFVNIQELSLQMITGYIFVPMAWLMGVDNGDLVKVGQLMATKIWANEYMAYQEMMTTYAGQLSERSTLVATYALCGFANVPGMGMQIGVLGSLAPGRTGDISRLVVSAMICGFISTCISAAMAGMLS</sequence>
<feature type="transmembrane region" description="Helical" evidence="1">
    <location>
        <begin position="324"/>
        <end position="346"/>
    </location>
</feature>
<reference evidence="4" key="1">
    <citation type="submission" date="2013-08" db="EMBL/GenBank/DDBJ databases">
        <title>Gene expansion shapes genome architecture in the human pathogen Lichtheimia corymbifera: an evolutionary genomics analysis in the ancient terrestrial Mucorales (Mucoromycotina).</title>
        <authorList>
            <person name="Schwartze V.U."/>
            <person name="Winter S."/>
            <person name="Shelest E."/>
            <person name="Marcet-Houben M."/>
            <person name="Horn F."/>
            <person name="Wehner S."/>
            <person name="Hoffmann K."/>
            <person name="Riege K."/>
            <person name="Sammeth M."/>
            <person name="Nowrousian M."/>
            <person name="Valiante V."/>
            <person name="Linde J."/>
            <person name="Jacobsen I.D."/>
            <person name="Marz M."/>
            <person name="Brakhage A.A."/>
            <person name="Gabaldon T."/>
            <person name="Bocker S."/>
            <person name="Voigt K."/>
        </authorList>
    </citation>
    <scope>NUCLEOTIDE SEQUENCE [LARGE SCALE GENOMIC DNA]</scope>
    <source>
        <strain evidence="4">FSU 9682</strain>
    </source>
</reference>
<keyword evidence="5" id="KW-1185">Reference proteome</keyword>
<evidence type="ECO:0000313" key="4">
    <source>
        <dbReference type="EMBL" id="CDH52062.1"/>
    </source>
</evidence>
<keyword evidence="1" id="KW-0812">Transmembrane</keyword>
<dbReference type="EMBL" id="CBTN010000012">
    <property type="protein sequence ID" value="CDH52062.1"/>
    <property type="molecule type" value="Genomic_DNA"/>
</dbReference>
<comment type="caution">
    <text evidence="4">The sequence shown here is derived from an EMBL/GenBank/DDBJ whole genome shotgun (WGS) entry which is preliminary data.</text>
</comment>
<dbReference type="OrthoDB" id="6075923at2759"/>
<dbReference type="STRING" id="1263082.A0A068RR24"/>
<dbReference type="InterPro" id="IPR011657">
    <property type="entry name" value="CNT_C_dom"/>
</dbReference>
<protein>
    <submittedName>
        <fullName evidence="4">Inner membrane transport protein yeij</fullName>
    </submittedName>
</protein>
<feature type="transmembrane region" description="Helical" evidence="1">
    <location>
        <begin position="190"/>
        <end position="216"/>
    </location>
</feature>
<dbReference type="Pfam" id="PF07662">
    <property type="entry name" value="Nucleos_tra2_C"/>
    <property type="match status" value="1"/>
</dbReference>
<evidence type="ECO:0000259" key="3">
    <source>
        <dbReference type="Pfam" id="PF07670"/>
    </source>
</evidence>
<evidence type="ECO:0000313" key="5">
    <source>
        <dbReference type="Proteomes" id="UP000027586"/>
    </source>
</evidence>
<name>A0A068RR24_9FUNG</name>
<dbReference type="Pfam" id="PF07670">
    <property type="entry name" value="Gate"/>
    <property type="match status" value="1"/>
</dbReference>
<gene>
    <name evidence="4" type="ORF">LCOR_03591.1</name>
</gene>
<feature type="transmembrane region" description="Helical" evidence="1">
    <location>
        <begin position="228"/>
        <end position="246"/>
    </location>
</feature>
<feature type="transmembrane region" description="Helical" evidence="1">
    <location>
        <begin position="106"/>
        <end position="128"/>
    </location>
</feature>
<dbReference type="Proteomes" id="UP000027586">
    <property type="component" value="Unassembled WGS sequence"/>
</dbReference>
<dbReference type="InterPro" id="IPR011642">
    <property type="entry name" value="Gate_dom"/>
</dbReference>
<accession>A0A068RR24</accession>
<dbReference type="AlphaFoldDB" id="A0A068RR24"/>
<dbReference type="VEuPathDB" id="FungiDB:LCOR_03591.1"/>
<dbReference type="InterPro" id="IPR008276">
    <property type="entry name" value="C_nuclsd_transpt"/>
</dbReference>
<keyword evidence="1" id="KW-0472">Membrane</keyword>
<organism evidence="4 5">
    <name type="scientific">Lichtheimia corymbifera JMRC:FSU:9682</name>
    <dbReference type="NCBI Taxonomy" id="1263082"/>
    <lineage>
        <taxon>Eukaryota</taxon>
        <taxon>Fungi</taxon>
        <taxon>Fungi incertae sedis</taxon>
        <taxon>Mucoromycota</taxon>
        <taxon>Mucoromycotina</taxon>
        <taxon>Mucoromycetes</taxon>
        <taxon>Mucorales</taxon>
        <taxon>Lichtheimiaceae</taxon>
        <taxon>Lichtheimia</taxon>
    </lineage>
</organism>
<evidence type="ECO:0000259" key="2">
    <source>
        <dbReference type="Pfam" id="PF07662"/>
    </source>
</evidence>
<feature type="transmembrane region" description="Helical" evidence="1">
    <location>
        <begin position="289"/>
        <end position="312"/>
    </location>
</feature>
<dbReference type="GO" id="GO:0005337">
    <property type="term" value="F:nucleoside transmembrane transporter activity"/>
    <property type="evidence" value="ECO:0007669"/>
    <property type="project" value="InterPro"/>
</dbReference>
<feature type="domain" description="Nucleoside transporter/FeoB GTPase Gate" evidence="3">
    <location>
        <begin position="32"/>
        <end position="128"/>
    </location>
</feature>
<dbReference type="PANTHER" id="PTHR10590:SF4">
    <property type="entry name" value="SOLUTE CARRIER FAMILY 28 MEMBER 3"/>
    <property type="match status" value="1"/>
</dbReference>
<feature type="domain" description="Concentrative nucleoside transporter C-terminal" evidence="2">
    <location>
        <begin position="135"/>
        <end position="344"/>
    </location>
</feature>
<feature type="transmembrane region" description="Helical" evidence="1">
    <location>
        <begin position="27"/>
        <end position="49"/>
    </location>
</feature>
<proteinExistence type="predicted"/>
<dbReference type="PANTHER" id="PTHR10590">
    <property type="entry name" value="SODIUM/NUCLEOSIDE COTRANSPORTER"/>
    <property type="match status" value="1"/>
</dbReference>
<keyword evidence="1" id="KW-1133">Transmembrane helix</keyword>
<evidence type="ECO:0000256" key="1">
    <source>
        <dbReference type="SAM" id="Phobius"/>
    </source>
</evidence>